<feature type="transmembrane region" description="Helical" evidence="10">
    <location>
        <begin position="41"/>
        <end position="58"/>
    </location>
</feature>
<organism evidence="11">
    <name type="scientific">Salinispirillum sp. LH 10-3-1</name>
    <dbReference type="NCBI Taxonomy" id="2952525"/>
    <lineage>
        <taxon>Bacteria</taxon>
        <taxon>Pseudomonadati</taxon>
        <taxon>Pseudomonadota</taxon>
        <taxon>Gammaproteobacteria</taxon>
        <taxon>Oceanospirillales</taxon>
        <taxon>Saccharospirillaceae</taxon>
        <taxon>Salinispirillum</taxon>
    </lineage>
</organism>
<keyword evidence="4 10" id="KW-1003">Cell membrane</keyword>
<keyword evidence="6 10" id="KW-1133">Transmembrane helix</keyword>
<dbReference type="RefSeq" id="WP_304994298.1">
    <property type="nucleotide sequence ID" value="NZ_CP101717.1"/>
</dbReference>
<feature type="transmembrane region" description="Helical" evidence="10">
    <location>
        <begin position="15"/>
        <end position="34"/>
    </location>
</feature>
<comment type="subcellular location">
    <subcellularLocation>
        <location evidence="10">Cell membrane</location>
        <topology evidence="10">Multi-pass membrane protein</topology>
    </subcellularLocation>
    <subcellularLocation>
        <location evidence="10">Bacterial flagellum basal body</location>
    </subcellularLocation>
</comment>
<evidence type="ECO:0000313" key="11">
    <source>
        <dbReference type="EMBL" id="WLD57012.1"/>
    </source>
</evidence>
<dbReference type="Pfam" id="PF01311">
    <property type="entry name" value="Bac_export_1"/>
    <property type="match status" value="1"/>
</dbReference>
<keyword evidence="11" id="KW-0969">Cilium</keyword>
<evidence type="ECO:0000256" key="2">
    <source>
        <dbReference type="ARBA" id="ARBA00009772"/>
    </source>
</evidence>
<dbReference type="AlphaFoldDB" id="A0AB38YCW3"/>
<dbReference type="EMBL" id="CP101717">
    <property type="protein sequence ID" value="WLD57012.1"/>
    <property type="molecule type" value="Genomic_DNA"/>
</dbReference>
<comment type="function">
    <text evidence="1 10">Role in flagellar biosynthesis.</text>
</comment>
<dbReference type="GO" id="GO:0044780">
    <property type="term" value="P:bacterial-type flagellum assembly"/>
    <property type="evidence" value="ECO:0007669"/>
    <property type="project" value="UniProtKB-UniRule"/>
</dbReference>
<evidence type="ECO:0000256" key="9">
    <source>
        <dbReference type="NCBIfam" id="TIGR01400"/>
    </source>
</evidence>
<dbReference type="PRINTS" id="PR00953">
    <property type="entry name" value="TYPE3IMRPROT"/>
</dbReference>
<keyword evidence="11" id="KW-0282">Flagellum</keyword>
<dbReference type="InterPro" id="IPR006303">
    <property type="entry name" value="FliR"/>
</dbReference>
<dbReference type="PANTHER" id="PTHR30065">
    <property type="entry name" value="FLAGELLAR BIOSYNTHETIC PROTEIN FLIR"/>
    <property type="match status" value="1"/>
</dbReference>
<keyword evidence="11" id="KW-0966">Cell projection</keyword>
<evidence type="ECO:0000256" key="6">
    <source>
        <dbReference type="ARBA" id="ARBA00022989"/>
    </source>
</evidence>
<proteinExistence type="inferred from homology"/>
<protein>
    <recommendedName>
        <fullName evidence="3 9">Flagellar biosynthetic protein FliR</fullName>
    </recommendedName>
</protein>
<evidence type="ECO:0000256" key="1">
    <source>
        <dbReference type="ARBA" id="ARBA00002578"/>
    </source>
</evidence>
<dbReference type="PANTHER" id="PTHR30065:SF8">
    <property type="entry name" value="FLAGELLAR BIOSYNTHETIC PROTEIN FLIR"/>
    <property type="match status" value="1"/>
</dbReference>
<dbReference type="NCBIfam" id="TIGR01400">
    <property type="entry name" value="fliR"/>
    <property type="match status" value="1"/>
</dbReference>
<keyword evidence="8 10" id="KW-0975">Bacterial flagellum</keyword>
<dbReference type="GO" id="GO:0005886">
    <property type="term" value="C:plasma membrane"/>
    <property type="evidence" value="ECO:0007669"/>
    <property type="project" value="UniProtKB-SubCell"/>
</dbReference>
<feature type="transmembrane region" description="Helical" evidence="10">
    <location>
        <begin position="78"/>
        <end position="98"/>
    </location>
</feature>
<feature type="transmembrane region" description="Helical" evidence="10">
    <location>
        <begin position="178"/>
        <end position="201"/>
    </location>
</feature>
<comment type="similarity">
    <text evidence="2 10">Belongs to the FliR/MopE/SpaR family.</text>
</comment>
<evidence type="ECO:0000256" key="3">
    <source>
        <dbReference type="ARBA" id="ARBA00021717"/>
    </source>
</evidence>
<dbReference type="GO" id="GO:0006605">
    <property type="term" value="P:protein targeting"/>
    <property type="evidence" value="ECO:0007669"/>
    <property type="project" value="UniProtKB-UniRule"/>
</dbReference>
<keyword evidence="7 10" id="KW-0472">Membrane</keyword>
<evidence type="ECO:0000256" key="8">
    <source>
        <dbReference type="ARBA" id="ARBA00023143"/>
    </source>
</evidence>
<accession>A0AB38YCW3</accession>
<evidence type="ECO:0000256" key="4">
    <source>
        <dbReference type="ARBA" id="ARBA00022475"/>
    </source>
</evidence>
<evidence type="ECO:0000256" key="10">
    <source>
        <dbReference type="RuleBase" id="RU362071"/>
    </source>
</evidence>
<evidence type="ECO:0000256" key="7">
    <source>
        <dbReference type="ARBA" id="ARBA00023136"/>
    </source>
</evidence>
<feature type="transmembrane region" description="Helical" evidence="10">
    <location>
        <begin position="213"/>
        <end position="233"/>
    </location>
</feature>
<reference evidence="11" key="1">
    <citation type="submission" date="2022-07" db="EMBL/GenBank/DDBJ databases">
        <title>Complete genome sequence of Salinispirillum sp. LH10-3-1 capable of multiple carbohydrate inversion isolated from a soda lake.</title>
        <authorList>
            <person name="Liu J."/>
            <person name="Zhai Y."/>
            <person name="Zhang H."/>
            <person name="Yang H."/>
            <person name="Qu J."/>
            <person name="Li J."/>
        </authorList>
    </citation>
    <scope>NUCLEOTIDE SEQUENCE</scope>
    <source>
        <strain evidence="11">LH 10-3-1</strain>
    </source>
</reference>
<feature type="transmembrane region" description="Helical" evidence="10">
    <location>
        <begin position="119"/>
        <end position="140"/>
    </location>
</feature>
<keyword evidence="5 10" id="KW-0812">Transmembrane</keyword>
<name>A0AB38YCW3_9GAMM</name>
<gene>
    <name evidence="11" type="primary">fliR</name>
    <name evidence="11" type="ORF">NFC81_09760</name>
</gene>
<sequence>MEITDAQISSWVTHYLWPLFRFLGFFAVVPIFGAQTVSMRIRLSLALVCTIALVPVLPPMPDIEAVSVTNFIVIFQQMAIGISLGFLVLMLWQVFIIAGQAIAMQMGLGFASMMDPANGVTVAVLSQWYIVLVTLIFLAVDGHLVVLEVLIDSFYTMPIGTAGLTQGSLMDIVMMGTWMFAAAFVMALPAVTALLIVNLAFGVMTRSAPQLNIFALGFPITMLMGIFIVWASFTGVFSMLTELVLDIVPAMRRLEVTGG</sequence>
<dbReference type="GO" id="GO:0009425">
    <property type="term" value="C:bacterial-type flagellum basal body"/>
    <property type="evidence" value="ECO:0007669"/>
    <property type="project" value="UniProtKB-SubCell"/>
</dbReference>
<evidence type="ECO:0000256" key="5">
    <source>
        <dbReference type="ARBA" id="ARBA00022692"/>
    </source>
</evidence>
<dbReference type="InterPro" id="IPR002010">
    <property type="entry name" value="T3SS_IM_R"/>
</dbReference>